<dbReference type="InterPro" id="IPR001646">
    <property type="entry name" value="5peptide_repeat"/>
</dbReference>
<dbReference type="PANTHER" id="PTHR14136">
    <property type="entry name" value="BTB_POZ DOMAIN-CONTAINING PROTEIN KCTD9"/>
    <property type="match status" value="1"/>
</dbReference>
<evidence type="ECO:0000313" key="1">
    <source>
        <dbReference type="EMBL" id="CAE22017.1"/>
    </source>
</evidence>
<accession>Q7V4U7</accession>
<evidence type="ECO:0000313" key="2">
    <source>
        <dbReference type="Proteomes" id="UP000001423"/>
    </source>
</evidence>
<dbReference type="eggNOG" id="COG1357">
    <property type="taxonomic scope" value="Bacteria"/>
</dbReference>
<reference evidence="1 2" key="1">
    <citation type="journal article" date="2003" name="Nature">
        <title>Genome divergence in two Prochlorococcus ecotypes reflects oceanic niche differentiation.</title>
        <authorList>
            <person name="Rocap G."/>
            <person name="Larimer F.W."/>
            <person name="Lamerdin J.E."/>
            <person name="Malfatti S."/>
            <person name="Chain P."/>
            <person name="Ahlgren N.A."/>
            <person name="Arellano A."/>
            <person name="Coleman M."/>
            <person name="Hauser L."/>
            <person name="Hess W.R."/>
            <person name="Johnson Z.I."/>
            <person name="Land M.L."/>
            <person name="Lindell D."/>
            <person name="Post A.F."/>
            <person name="Regala W."/>
            <person name="Shah M."/>
            <person name="Shaw S.L."/>
            <person name="Steglich C."/>
            <person name="Sullivan M.B."/>
            <person name="Ting C.S."/>
            <person name="Tolonen A."/>
            <person name="Webb E.A."/>
            <person name="Zinser E.R."/>
            <person name="Chisholm S.W."/>
        </authorList>
    </citation>
    <scope>NUCLEOTIDE SEQUENCE [LARGE SCALE GENOMIC DNA]</scope>
    <source>
        <strain evidence="2">MIT 9313</strain>
    </source>
</reference>
<dbReference type="Pfam" id="PF00805">
    <property type="entry name" value="Pentapeptide"/>
    <property type="match status" value="1"/>
</dbReference>
<dbReference type="SUPFAM" id="SSF141571">
    <property type="entry name" value="Pentapeptide repeat-like"/>
    <property type="match status" value="1"/>
</dbReference>
<gene>
    <name evidence="1" type="ordered locus">PMT_1842</name>
</gene>
<dbReference type="HOGENOM" id="CLU_033401_6_4_3"/>
<dbReference type="KEGG" id="pmt:PMT_1842"/>
<sequence>MKRESELVMVSLRYIWTVVLVLLAPPAFAAPVVSLNVEPFTTQMEQLYQFGACRSCDLRGADLRDAHLIGVDLRDADLRGARLEGANLEGADLSGARLDDAQLNGAVLTNTELSGTDLRRADLREAVVINAYSPDVLTEGMQFAGADLTGSHLIYGGAP</sequence>
<name>Q7V4U7_PROMM</name>
<dbReference type="EMBL" id="BX548175">
    <property type="protein sequence ID" value="CAE22017.1"/>
    <property type="molecule type" value="Genomic_DNA"/>
</dbReference>
<keyword evidence="2" id="KW-1185">Reference proteome</keyword>
<dbReference type="AlphaFoldDB" id="Q7V4U7"/>
<organism evidence="1 2">
    <name type="scientific">Prochlorococcus marinus (strain MIT 9313)</name>
    <dbReference type="NCBI Taxonomy" id="74547"/>
    <lineage>
        <taxon>Bacteria</taxon>
        <taxon>Bacillati</taxon>
        <taxon>Cyanobacteriota</taxon>
        <taxon>Cyanophyceae</taxon>
        <taxon>Synechococcales</taxon>
        <taxon>Prochlorococcaceae</taxon>
        <taxon>Prochlorococcus</taxon>
    </lineage>
</organism>
<protein>
    <submittedName>
        <fullName evidence="1">Pentapeptide repeats</fullName>
    </submittedName>
</protein>
<dbReference type="PANTHER" id="PTHR14136:SF17">
    <property type="entry name" value="BTB_POZ DOMAIN-CONTAINING PROTEIN KCTD9"/>
    <property type="match status" value="1"/>
</dbReference>
<dbReference type="Gene3D" id="2.160.20.80">
    <property type="entry name" value="E3 ubiquitin-protein ligase SopA"/>
    <property type="match status" value="1"/>
</dbReference>
<proteinExistence type="predicted"/>
<dbReference type="InterPro" id="IPR051082">
    <property type="entry name" value="Pentapeptide-BTB/POZ_domain"/>
</dbReference>
<dbReference type="Proteomes" id="UP000001423">
    <property type="component" value="Chromosome"/>
</dbReference>